<evidence type="ECO:0000313" key="4">
    <source>
        <dbReference type="EMBL" id="CAB3979445.1"/>
    </source>
</evidence>
<dbReference type="InterPro" id="IPR002035">
    <property type="entry name" value="VWF_A"/>
</dbReference>
<organism evidence="4 5">
    <name type="scientific">Paramuricea clavata</name>
    <name type="common">Red gorgonian</name>
    <name type="synonym">Violescent sea-whip</name>
    <dbReference type="NCBI Taxonomy" id="317549"/>
    <lineage>
        <taxon>Eukaryota</taxon>
        <taxon>Metazoa</taxon>
        <taxon>Cnidaria</taxon>
        <taxon>Anthozoa</taxon>
        <taxon>Octocorallia</taxon>
        <taxon>Malacalcyonacea</taxon>
        <taxon>Plexauridae</taxon>
        <taxon>Paramuricea</taxon>
    </lineage>
</organism>
<keyword evidence="5" id="KW-1185">Reference proteome</keyword>
<dbReference type="InterPro" id="IPR003644">
    <property type="entry name" value="Calx_beta"/>
</dbReference>
<gene>
    <name evidence="4" type="ORF">PACLA_8A017111</name>
</gene>
<dbReference type="SUPFAM" id="SSF53300">
    <property type="entry name" value="vWA-like"/>
    <property type="match status" value="2"/>
</dbReference>
<dbReference type="OrthoDB" id="5986259at2759"/>
<keyword evidence="4" id="KW-0176">Collagen</keyword>
<evidence type="ECO:0000256" key="2">
    <source>
        <dbReference type="ARBA" id="ARBA00022737"/>
    </source>
</evidence>
<comment type="caution">
    <text evidence="4">The sequence shown here is derived from an EMBL/GenBank/DDBJ whole genome shotgun (WGS) entry which is preliminary data.</text>
</comment>
<dbReference type="Proteomes" id="UP001152795">
    <property type="component" value="Unassembled WGS sequence"/>
</dbReference>
<dbReference type="GO" id="GO:0005581">
    <property type="term" value="C:collagen trimer"/>
    <property type="evidence" value="ECO:0007669"/>
    <property type="project" value="UniProtKB-KW"/>
</dbReference>
<feature type="non-terminal residue" evidence="4">
    <location>
        <position position="1"/>
    </location>
</feature>
<dbReference type="Pfam" id="PF00092">
    <property type="entry name" value="VWA"/>
    <property type="match status" value="2"/>
</dbReference>
<sequence length="522" mass="57030">MDVKIIACMLLFLGIIEAADKCNTPIEIAAVVDVSDNLSPSNLPDVQNFLKRVANIFHVSSHASHMSVILAGTQVRVAIGLQDTGANRNKFPKAVDKSVKPLGGAWSLDRGLKLVKEDVFTTESGVRDFLPKVVFIITNGKQSNGDSDVLESRAKDLHDMGVYVYAVGIGDGVSRDELVLMVKNASEQLYQVDGFKDLDGLAVKISNDICQRNYIDSLAVCKTKVDVGFIVDSSGSISRTGYLNIKNFMKSIAVYMGFKPNRTHVGVVLYSKTAEMYSRFGSQHTMRKLFRILLKMPHLQDVTRIDLGLHIADTQLFTTEAGMREDVKKIAILFTDGEQTTDGVTDLIPLKEAANKLKERGIVVFAVGIGMGARRGQLLEIAGSGEYVIMLESFTELQQSAIKIATSTCQQVEGRPVINFTRSVYDVNEDRKAVVGIYVTQNKVIAPLTVSIHASPATAGNGDFFATVKNVTFQLGETRKQIEIEVVDDRWVEPTESFVLSLASSSPAILGEPSSVNIIDND</sequence>
<name>A0A6S7FIJ1_PARCT</name>
<dbReference type="PRINTS" id="PR00453">
    <property type="entry name" value="VWFADOMAIN"/>
</dbReference>
<dbReference type="GO" id="GO:0016020">
    <property type="term" value="C:membrane"/>
    <property type="evidence" value="ECO:0007669"/>
    <property type="project" value="InterPro"/>
</dbReference>
<dbReference type="SUPFAM" id="SSF141072">
    <property type="entry name" value="CalX-like"/>
    <property type="match status" value="1"/>
</dbReference>
<dbReference type="PANTHER" id="PTHR24020:SF20">
    <property type="entry name" value="PH DOMAIN-CONTAINING PROTEIN"/>
    <property type="match status" value="1"/>
</dbReference>
<dbReference type="PANTHER" id="PTHR24020">
    <property type="entry name" value="COLLAGEN ALPHA"/>
    <property type="match status" value="1"/>
</dbReference>
<reference evidence="4" key="1">
    <citation type="submission" date="2020-04" db="EMBL/GenBank/DDBJ databases">
        <authorList>
            <person name="Alioto T."/>
            <person name="Alioto T."/>
            <person name="Gomez Garrido J."/>
        </authorList>
    </citation>
    <scope>NUCLEOTIDE SEQUENCE</scope>
    <source>
        <strain evidence="4">A484AB</strain>
    </source>
</reference>
<dbReference type="Gene3D" id="2.60.40.2030">
    <property type="match status" value="1"/>
</dbReference>
<proteinExistence type="predicted"/>
<accession>A0A6S7FIJ1</accession>
<keyword evidence="2" id="KW-0677">Repeat</keyword>
<keyword evidence="1" id="KW-0732">Signal</keyword>
<evidence type="ECO:0000256" key="1">
    <source>
        <dbReference type="ARBA" id="ARBA00022729"/>
    </source>
</evidence>
<dbReference type="Gene3D" id="3.40.50.410">
    <property type="entry name" value="von Willebrand factor, type A domain"/>
    <property type="match status" value="2"/>
</dbReference>
<dbReference type="AlphaFoldDB" id="A0A6S7FIJ1"/>
<dbReference type="CDD" id="cd01450">
    <property type="entry name" value="vWFA_subfamily_ECM"/>
    <property type="match status" value="2"/>
</dbReference>
<dbReference type="Pfam" id="PF03160">
    <property type="entry name" value="Calx-beta"/>
    <property type="match status" value="1"/>
</dbReference>
<evidence type="ECO:0000256" key="3">
    <source>
        <dbReference type="ARBA" id="ARBA00022837"/>
    </source>
</evidence>
<dbReference type="InterPro" id="IPR050525">
    <property type="entry name" value="ECM_Assembly_Org"/>
</dbReference>
<dbReference type="EMBL" id="CACRXK020000199">
    <property type="protein sequence ID" value="CAB3979445.1"/>
    <property type="molecule type" value="Genomic_DNA"/>
</dbReference>
<dbReference type="GO" id="GO:0007154">
    <property type="term" value="P:cell communication"/>
    <property type="evidence" value="ECO:0007669"/>
    <property type="project" value="InterPro"/>
</dbReference>
<evidence type="ECO:0000313" key="5">
    <source>
        <dbReference type="Proteomes" id="UP001152795"/>
    </source>
</evidence>
<dbReference type="PROSITE" id="PS50234">
    <property type="entry name" value="VWFA"/>
    <property type="match status" value="2"/>
</dbReference>
<keyword evidence="3" id="KW-0106">Calcium</keyword>
<dbReference type="InterPro" id="IPR036465">
    <property type="entry name" value="vWFA_dom_sf"/>
</dbReference>
<dbReference type="InterPro" id="IPR038081">
    <property type="entry name" value="CalX-like_sf"/>
</dbReference>
<protein>
    <submittedName>
        <fullName evidence="4">Collagen alpha-4(VI) chain-like, partial</fullName>
    </submittedName>
</protein>
<dbReference type="SMART" id="SM00327">
    <property type="entry name" value="VWA"/>
    <property type="match status" value="2"/>
</dbReference>